<dbReference type="EMBL" id="BARU01028194">
    <property type="protein sequence ID" value="GAH67813.1"/>
    <property type="molecule type" value="Genomic_DNA"/>
</dbReference>
<evidence type="ECO:0000313" key="3">
    <source>
        <dbReference type="EMBL" id="GAH67813.1"/>
    </source>
</evidence>
<keyword evidence="1" id="KW-0560">Oxidoreductase</keyword>
<feature type="non-terminal residue" evidence="3">
    <location>
        <position position="1"/>
    </location>
</feature>
<name>X1JDG7_9ZZZZ</name>
<feature type="domain" description="DUF6537" evidence="2">
    <location>
        <begin position="118"/>
        <end position="268"/>
    </location>
</feature>
<protein>
    <recommendedName>
        <fullName evidence="2">DUF6537 domain-containing protein</fullName>
    </recommendedName>
</protein>
<evidence type="ECO:0000259" key="2">
    <source>
        <dbReference type="Pfam" id="PF20169"/>
    </source>
</evidence>
<feature type="non-terminal residue" evidence="3">
    <location>
        <position position="268"/>
    </location>
</feature>
<reference evidence="3" key="1">
    <citation type="journal article" date="2014" name="Front. Microbiol.">
        <title>High frequency of phylogenetically diverse reductive dehalogenase-homologous genes in deep subseafloor sedimentary metagenomes.</title>
        <authorList>
            <person name="Kawai M."/>
            <person name="Futagami T."/>
            <person name="Toyoda A."/>
            <person name="Takaki Y."/>
            <person name="Nishi S."/>
            <person name="Hori S."/>
            <person name="Arai W."/>
            <person name="Tsubouchi T."/>
            <person name="Morono Y."/>
            <person name="Uchiyama I."/>
            <person name="Ito T."/>
            <person name="Fujiyama A."/>
            <person name="Inagaki F."/>
            <person name="Takami H."/>
        </authorList>
    </citation>
    <scope>NUCLEOTIDE SEQUENCE</scope>
    <source>
        <strain evidence="3">Expedition CK06-06</strain>
    </source>
</reference>
<dbReference type="InterPro" id="IPR046667">
    <property type="entry name" value="DUF6537"/>
</dbReference>
<dbReference type="SUPFAM" id="SSF53323">
    <property type="entry name" value="Pyruvate-ferredoxin oxidoreductase, PFOR, domain III"/>
    <property type="match status" value="1"/>
</dbReference>
<sequence>TAEMPTGDVVRFRDADLASPARLRAIRQVVGNDNLDTLDANALAERLLGDGVYANIIMLGFAWQRGLVPVSLSALLRAIELNGVAVERNKQAFAWGRIVAADPDFVPKVDEAPKAETLDQIIARRADFLTAYQDEAYAARYRALVAKVRDAEAALNSEALTESVARSLFKLMAYKDEYEVARLHMQGGFLDELKREFEDGFSVQYHLAPPFLPSGQDARGRPRKRAFGQWIQTPLAALARLKVLRGTRFDPFGYTAERRAERELIAWY</sequence>
<gene>
    <name evidence="3" type="ORF">S03H2_45036</name>
</gene>
<comment type="caution">
    <text evidence="3">The sequence shown here is derived from an EMBL/GenBank/DDBJ whole genome shotgun (WGS) entry which is preliminary data.</text>
</comment>
<dbReference type="GO" id="GO:0016491">
    <property type="term" value="F:oxidoreductase activity"/>
    <property type="evidence" value="ECO:0007669"/>
    <property type="project" value="UniProtKB-KW"/>
</dbReference>
<dbReference type="Pfam" id="PF20169">
    <property type="entry name" value="DUF6537"/>
    <property type="match status" value="1"/>
</dbReference>
<proteinExistence type="predicted"/>
<evidence type="ECO:0000256" key="1">
    <source>
        <dbReference type="ARBA" id="ARBA00023002"/>
    </source>
</evidence>
<accession>X1JDG7</accession>
<organism evidence="3">
    <name type="scientific">marine sediment metagenome</name>
    <dbReference type="NCBI Taxonomy" id="412755"/>
    <lineage>
        <taxon>unclassified sequences</taxon>
        <taxon>metagenomes</taxon>
        <taxon>ecological metagenomes</taxon>
    </lineage>
</organism>
<dbReference type="AlphaFoldDB" id="X1JDG7"/>
<dbReference type="InterPro" id="IPR002869">
    <property type="entry name" value="Pyrv_flavodox_OxRed_cen"/>
</dbReference>
<dbReference type="Gene3D" id="3.40.920.10">
    <property type="entry name" value="Pyruvate-ferredoxin oxidoreductase, PFOR, domain III"/>
    <property type="match status" value="1"/>
</dbReference>